<dbReference type="Proteomes" id="UP001055811">
    <property type="component" value="Linkage Group LG03"/>
</dbReference>
<proteinExistence type="predicted"/>
<evidence type="ECO:0000313" key="1">
    <source>
        <dbReference type="EMBL" id="KAI3764606.1"/>
    </source>
</evidence>
<keyword evidence="2" id="KW-1185">Reference proteome</keyword>
<organism evidence="1 2">
    <name type="scientific">Cichorium intybus</name>
    <name type="common">Chicory</name>
    <dbReference type="NCBI Taxonomy" id="13427"/>
    <lineage>
        <taxon>Eukaryota</taxon>
        <taxon>Viridiplantae</taxon>
        <taxon>Streptophyta</taxon>
        <taxon>Embryophyta</taxon>
        <taxon>Tracheophyta</taxon>
        <taxon>Spermatophyta</taxon>
        <taxon>Magnoliopsida</taxon>
        <taxon>eudicotyledons</taxon>
        <taxon>Gunneridae</taxon>
        <taxon>Pentapetalae</taxon>
        <taxon>asterids</taxon>
        <taxon>campanulids</taxon>
        <taxon>Asterales</taxon>
        <taxon>Asteraceae</taxon>
        <taxon>Cichorioideae</taxon>
        <taxon>Cichorieae</taxon>
        <taxon>Cichoriinae</taxon>
        <taxon>Cichorium</taxon>
    </lineage>
</organism>
<reference evidence="2" key="1">
    <citation type="journal article" date="2022" name="Mol. Ecol. Resour.">
        <title>The genomes of chicory, endive, great burdock and yacon provide insights into Asteraceae palaeo-polyploidization history and plant inulin production.</title>
        <authorList>
            <person name="Fan W."/>
            <person name="Wang S."/>
            <person name="Wang H."/>
            <person name="Wang A."/>
            <person name="Jiang F."/>
            <person name="Liu H."/>
            <person name="Zhao H."/>
            <person name="Xu D."/>
            <person name="Zhang Y."/>
        </authorList>
    </citation>
    <scope>NUCLEOTIDE SEQUENCE [LARGE SCALE GENOMIC DNA]</scope>
    <source>
        <strain evidence="2">cv. Punajuju</strain>
    </source>
</reference>
<dbReference type="EMBL" id="CM042011">
    <property type="protein sequence ID" value="KAI3764606.1"/>
    <property type="molecule type" value="Genomic_DNA"/>
</dbReference>
<gene>
    <name evidence="1" type="ORF">L2E82_14617</name>
</gene>
<name>A0ACB9F1N0_CICIN</name>
<evidence type="ECO:0000313" key="2">
    <source>
        <dbReference type="Proteomes" id="UP001055811"/>
    </source>
</evidence>
<accession>A0ACB9F1N0</accession>
<reference evidence="1 2" key="2">
    <citation type="journal article" date="2022" name="Mol. Ecol. Resour.">
        <title>The genomes of chicory, endive, great burdock and yacon provide insights into Asteraceae paleo-polyploidization history and plant inulin production.</title>
        <authorList>
            <person name="Fan W."/>
            <person name="Wang S."/>
            <person name="Wang H."/>
            <person name="Wang A."/>
            <person name="Jiang F."/>
            <person name="Liu H."/>
            <person name="Zhao H."/>
            <person name="Xu D."/>
            <person name="Zhang Y."/>
        </authorList>
    </citation>
    <scope>NUCLEOTIDE SEQUENCE [LARGE SCALE GENOMIC DNA]</scope>
    <source>
        <strain evidence="2">cv. Punajuju</strain>
        <tissue evidence="1">Leaves</tissue>
    </source>
</reference>
<sequence>MVLLDLLVDGVLPAFEDIEGGERLAETRCIFSFFDVGGAVAVLPMVLLDPLVDGVLPAFEDIEGGERLAETRCVSYYH</sequence>
<comment type="caution">
    <text evidence="1">The sequence shown here is derived from an EMBL/GenBank/DDBJ whole genome shotgun (WGS) entry which is preliminary data.</text>
</comment>
<protein>
    <submittedName>
        <fullName evidence="1">Uncharacterized protein</fullName>
    </submittedName>
</protein>